<proteinExistence type="predicted"/>
<keyword evidence="4" id="KW-1185">Reference proteome</keyword>
<dbReference type="Proteomes" id="UP001228905">
    <property type="component" value="Unassembled WGS sequence"/>
</dbReference>
<keyword evidence="2" id="KW-0812">Transmembrane</keyword>
<keyword evidence="2" id="KW-0472">Membrane</keyword>
<name>A0ABU0ISA7_9CAUL</name>
<accession>A0ABU0ISA7</accession>
<evidence type="ECO:0000256" key="1">
    <source>
        <dbReference type="SAM" id="MobiDB-lite"/>
    </source>
</evidence>
<organism evidence="3 4">
    <name type="scientific">Caulobacter ginsengisoli</name>
    <dbReference type="NCBI Taxonomy" id="400775"/>
    <lineage>
        <taxon>Bacteria</taxon>
        <taxon>Pseudomonadati</taxon>
        <taxon>Pseudomonadota</taxon>
        <taxon>Alphaproteobacteria</taxon>
        <taxon>Caulobacterales</taxon>
        <taxon>Caulobacteraceae</taxon>
        <taxon>Caulobacter</taxon>
    </lineage>
</organism>
<evidence type="ECO:0000256" key="2">
    <source>
        <dbReference type="SAM" id="Phobius"/>
    </source>
</evidence>
<evidence type="ECO:0000313" key="3">
    <source>
        <dbReference type="EMBL" id="MDQ0464885.1"/>
    </source>
</evidence>
<dbReference type="EMBL" id="JAUSVS010000005">
    <property type="protein sequence ID" value="MDQ0464885.1"/>
    <property type="molecule type" value="Genomic_DNA"/>
</dbReference>
<gene>
    <name evidence="3" type="ORF">QO010_002669</name>
</gene>
<comment type="caution">
    <text evidence="3">The sequence shown here is derived from an EMBL/GenBank/DDBJ whole genome shotgun (WGS) entry which is preliminary data.</text>
</comment>
<protein>
    <submittedName>
        <fullName evidence="3">ElaB/YqjD/DUF883 family membrane-anchored ribosome-binding protein</fullName>
    </submittedName>
</protein>
<sequence>MSATDAAGEAAKTGKSLKNAADHAERSFAEAAESAKASLAAAAARTEAAVRESLEALRTHSRTYTDQAGQQLDVAQKYVVERVKERPMTATLAGVGVGLLLGLLLASRSNHR</sequence>
<evidence type="ECO:0000313" key="4">
    <source>
        <dbReference type="Proteomes" id="UP001228905"/>
    </source>
</evidence>
<dbReference type="RefSeq" id="WP_307349871.1">
    <property type="nucleotide sequence ID" value="NZ_JAUSVS010000005.1"/>
</dbReference>
<reference evidence="3 4" key="1">
    <citation type="submission" date="2023-07" db="EMBL/GenBank/DDBJ databases">
        <title>Genomic Encyclopedia of Type Strains, Phase IV (KMG-IV): sequencing the most valuable type-strain genomes for metagenomic binning, comparative biology and taxonomic classification.</title>
        <authorList>
            <person name="Goeker M."/>
        </authorList>
    </citation>
    <scope>NUCLEOTIDE SEQUENCE [LARGE SCALE GENOMIC DNA]</scope>
    <source>
        <strain evidence="3 4">DSM 18695</strain>
    </source>
</reference>
<feature type="transmembrane region" description="Helical" evidence="2">
    <location>
        <begin position="88"/>
        <end position="106"/>
    </location>
</feature>
<keyword evidence="2" id="KW-1133">Transmembrane helix</keyword>
<feature type="region of interest" description="Disordered" evidence="1">
    <location>
        <begin position="1"/>
        <end position="28"/>
    </location>
</feature>